<evidence type="ECO:0000313" key="2">
    <source>
        <dbReference type="EMBL" id="MED6161997.1"/>
    </source>
</evidence>
<sequence length="186" mass="20396">MLVFVAERPVVISVRYEMRRNVRIIARRYNTSLDLSRPVKVETIIKTILLHSSFFGRITIIITLQGFSSTTKLALSKLLSVASSLLSLLHFVGFIGTQARGSLLAVTTRGLRCLFFGYYTGSTRGHSAIRFVEELGCVPETSPLRSSQASAPEVPVEAADRQSASCDSPSYDVSGIWPPRSMSPSP</sequence>
<name>A0ABU6UMU0_9FABA</name>
<proteinExistence type="predicted"/>
<dbReference type="Proteomes" id="UP001341840">
    <property type="component" value="Unassembled WGS sequence"/>
</dbReference>
<evidence type="ECO:0000256" key="1">
    <source>
        <dbReference type="SAM" id="MobiDB-lite"/>
    </source>
</evidence>
<evidence type="ECO:0000313" key="3">
    <source>
        <dbReference type="Proteomes" id="UP001341840"/>
    </source>
</evidence>
<comment type="caution">
    <text evidence="2">The sequence shown here is derived from an EMBL/GenBank/DDBJ whole genome shotgun (WGS) entry which is preliminary data.</text>
</comment>
<organism evidence="2 3">
    <name type="scientific">Stylosanthes scabra</name>
    <dbReference type="NCBI Taxonomy" id="79078"/>
    <lineage>
        <taxon>Eukaryota</taxon>
        <taxon>Viridiplantae</taxon>
        <taxon>Streptophyta</taxon>
        <taxon>Embryophyta</taxon>
        <taxon>Tracheophyta</taxon>
        <taxon>Spermatophyta</taxon>
        <taxon>Magnoliopsida</taxon>
        <taxon>eudicotyledons</taxon>
        <taxon>Gunneridae</taxon>
        <taxon>Pentapetalae</taxon>
        <taxon>rosids</taxon>
        <taxon>fabids</taxon>
        <taxon>Fabales</taxon>
        <taxon>Fabaceae</taxon>
        <taxon>Papilionoideae</taxon>
        <taxon>50 kb inversion clade</taxon>
        <taxon>dalbergioids sensu lato</taxon>
        <taxon>Dalbergieae</taxon>
        <taxon>Pterocarpus clade</taxon>
        <taxon>Stylosanthes</taxon>
    </lineage>
</organism>
<protein>
    <submittedName>
        <fullName evidence="2">Uncharacterized protein</fullName>
    </submittedName>
</protein>
<feature type="region of interest" description="Disordered" evidence="1">
    <location>
        <begin position="143"/>
        <end position="186"/>
    </location>
</feature>
<accession>A0ABU6UMU0</accession>
<reference evidence="2 3" key="1">
    <citation type="journal article" date="2023" name="Plants (Basel)">
        <title>Bridging the Gap: Combining Genomics and Transcriptomics Approaches to Understand Stylosanthes scabra, an Orphan Legume from the Brazilian Caatinga.</title>
        <authorList>
            <person name="Ferreira-Neto J.R.C."/>
            <person name="da Silva M.D."/>
            <person name="Binneck E."/>
            <person name="de Melo N.F."/>
            <person name="da Silva R.H."/>
            <person name="de Melo A.L.T.M."/>
            <person name="Pandolfi V."/>
            <person name="Bustamante F.O."/>
            <person name="Brasileiro-Vidal A.C."/>
            <person name="Benko-Iseppon A.M."/>
        </authorList>
    </citation>
    <scope>NUCLEOTIDE SEQUENCE [LARGE SCALE GENOMIC DNA]</scope>
    <source>
        <tissue evidence="2">Leaves</tissue>
    </source>
</reference>
<dbReference type="EMBL" id="JASCZI010121500">
    <property type="protein sequence ID" value="MED6161997.1"/>
    <property type="molecule type" value="Genomic_DNA"/>
</dbReference>
<gene>
    <name evidence="2" type="ORF">PIB30_066199</name>
</gene>
<keyword evidence="3" id="KW-1185">Reference proteome</keyword>